<dbReference type="Proteomes" id="UP001253545">
    <property type="component" value="Unassembled WGS sequence"/>
</dbReference>
<sequence>MYGLINSALKNMITEKFGDEKWQEVLVTSKVPEDSFLTMRSYDDAITYALVESASIVLGESPETCLELFGEYWVLETASKNYTALLDAAGTNMLDFIKNLNALHDRITGTFLSYIPPEFRVENVGEDLYIIHYISTRKGLTSFVVGLLKGLAIRFNADLDIIDIDNRQVETGTHNAFKIRVTQIEN</sequence>
<gene>
    <name evidence="2" type="ORF">RM552_12125</name>
</gene>
<feature type="domain" description="Heme NO-binding" evidence="1">
    <location>
        <begin position="2"/>
        <end position="161"/>
    </location>
</feature>
<organism evidence="2 3">
    <name type="scientific">Glaciecola petra</name>
    <dbReference type="NCBI Taxonomy" id="3075602"/>
    <lineage>
        <taxon>Bacteria</taxon>
        <taxon>Pseudomonadati</taxon>
        <taxon>Pseudomonadota</taxon>
        <taxon>Gammaproteobacteria</taxon>
        <taxon>Alteromonadales</taxon>
        <taxon>Alteromonadaceae</taxon>
        <taxon>Glaciecola</taxon>
    </lineage>
</organism>
<accession>A0ABU2ZT50</accession>
<comment type="caution">
    <text evidence="2">The sequence shown here is derived from an EMBL/GenBank/DDBJ whole genome shotgun (WGS) entry which is preliminary data.</text>
</comment>
<evidence type="ECO:0000313" key="3">
    <source>
        <dbReference type="Proteomes" id="UP001253545"/>
    </source>
</evidence>
<evidence type="ECO:0000259" key="1">
    <source>
        <dbReference type="Pfam" id="PF07700"/>
    </source>
</evidence>
<dbReference type="Gene3D" id="3.90.1520.10">
    <property type="entry name" value="H-NOX domain"/>
    <property type="match status" value="1"/>
</dbReference>
<keyword evidence="3" id="KW-1185">Reference proteome</keyword>
<dbReference type="SUPFAM" id="SSF111126">
    <property type="entry name" value="Ligand-binding domain in the NO signalling and Golgi transport"/>
    <property type="match status" value="1"/>
</dbReference>
<dbReference type="InterPro" id="IPR038158">
    <property type="entry name" value="H-NOX_domain_sf"/>
</dbReference>
<dbReference type="InterPro" id="IPR024096">
    <property type="entry name" value="NO_sig/Golgi_transp_ligand-bd"/>
</dbReference>
<dbReference type="InterPro" id="IPR011644">
    <property type="entry name" value="Heme_NO-bd"/>
</dbReference>
<name>A0ABU2ZT50_9ALTE</name>
<dbReference type="PANTHER" id="PTHR45655:SF13">
    <property type="entry name" value="SOLUBLE GUANYLATE CYCLASE GCY-32-RELATED"/>
    <property type="match status" value="1"/>
</dbReference>
<dbReference type="PANTHER" id="PTHR45655">
    <property type="entry name" value="GUANYLATE CYCLASE SOLUBLE SUBUNIT BETA-2"/>
    <property type="match status" value="1"/>
</dbReference>
<reference evidence="2 3" key="1">
    <citation type="submission" date="2023-09" db="EMBL/GenBank/DDBJ databases">
        <authorList>
            <person name="Rey-Velasco X."/>
        </authorList>
    </citation>
    <scope>NUCLEOTIDE SEQUENCE [LARGE SCALE GENOMIC DNA]</scope>
    <source>
        <strain evidence="2 3">P117</strain>
    </source>
</reference>
<protein>
    <submittedName>
        <fullName evidence="2">Heme NO-binding domain-containing protein</fullName>
    </submittedName>
</protein>
<dbReference type="EMBL" id="JAVRHX010000003">
    <property type="protein sequence ID" value="MDT0595595.1"/>
    <property type="molecule type" value="Genomic_DNA"/>
</dbReference>
<proteinExistence type="predicted"/>
<evidence type="ECO:0000313" key="2">
    <source>
        <dbReference type="EMBL" id="MDT0595595.1"/>
    </source>
</evidence>
<dbReference type="RefSeq" id="WP_311369116.1">
    <property type="nucleotide sequence ID" value="NZ_JAVRHX010000003.1"/>
</dbReference>
<dbReference type="Pfam" id="PF07700">
    <property type="entry name" value="HNOB"/>
    <property type="match status" value="1"/>
</dbReference>